<dbReference type="Gene3D" id="3.10.520.10">
    <property type="entry name" value="ApbE-like domains"/>
    <property type="match status" value="1"/>
</dbReference>
<keyword evidence="5 10" id="KW-0479">Metal-binding</keyword>
<feature type="binding site" evidence="11">
    <location>
        <position position="149"/>
    </location>
    <ligand>
        <name>Mg(2+)</name>
        <dbReference type="ChEBI" id="CHEBI:18420"/>
    </ligand>
</feature>
<evidence type="ECO:0000256" key="6">
    <source>
        <dbReference type="ARBA" id="ARBA00022827"/>
    </source>
</evidence>
<comment type="catalytic activity">
    <reaction evidence="9 10">
        <text>L-threonyl-[protein] + FAD = FMN-L-threonyl-[protein] + AMP + H(+)</text>
        <dbReference type="Rhea" id="RHEA:36847"/>
        <dbReference type="Rhea" id="RHEA-COMP:11060"/>
        <dbReference type="Rhea" id="RHEA-COMP:11061"/>
        <dbReference type="ChEBI" id="CHEBI:15378"/>
        <dbReference type="ChEBI" id="CHEBI:30013"/>
        <dbReference type="ChEBI" id="CHEBI:57692"/>
        <dbReference type="ChEBI" id="CHEBI:74257"/>
        <dbReference type="ChEBI" id="CHEBI:456215"/>
        <dbReference type="EC" id="2.7.1.180"/>
    </reaction>
</comment>
<evidence type="ECO:0000256" key="4">
    <source>
        <dbReference type="ARBA" id="ARBA00022679"/>
    </source>
</evidence>
<dbReference type="GO" id="GO:0046872">
    <property type="term" value="F:metal ion binding"/>
    <property type="evidence" value="ECO:0007669"/>
    <property type="project" value="UniProtKB-UniRule"/>
</dbReference>
<dbReference type="Proteomes" id="UP001305702">
    <property type="component" value="Chromosome"/>
</dbReference>
<dbReference type="EMBL" id="CP130318">
    <property type="protein sequence ID" value="WNQ12830.1"/>
    <property type="molecule type" value="Genomic_DNA"/>
</dbReference>
<evidence type="ECO:0000256" key="5">
    <source>
        <dbReference type="ARBA" id="ARBA00022723"/>
    </source>
</evidence>
<keyword evidence="7 10" id="KW-0460">Magnesium</keyword>
<comment type="cofactor">
    <cofactor evidence="11">
        <name>Mg(2+)</name>
        <dbReference type="ChEBI" id="CHEBI:18420"/>
    </cofactor>
    <cofactor evidence="11">
        <name>Mn(2+)</name>
        <dbReference type="ChEBI" id="CHEBI:29035"/>
    </cofactor>
    <text evidence="11">Magnesium. Can also use manganese.</text>
</comment>
<keyword evidence="3 10" id="KW-0285">Flavoprotein</keyword>
<keyword evidence="4 10" id="KW-0808">Transferase</keyword>
<evidence type="ECO:0000256" key="7">
    <source>
        <dbReference type="ARBA" id="ARBA00022842"/>
    </source>
</evidence>
<evidence type="ECO:0000313" key="13">
    <source>
        <dbReference type="Proteomes" id="UP001305702"/>
    </source>
</evidence>
<name>A0AA96LIP3_9BACL</name>
<evidence type="ECO:0000256" key="2">
    <source>
        <dbReference type="ARBA" id="ARBA00016337"/>
    </source>
</evidence>
<comment type="similarity">
    <text evidence="10">Belongs to the ApbE family.</text>
</comment>
<dbReference type="InterPro" id="IPR003374">
    <property type="entry name" value="ApbE-like_sf"/>
</dbReference>
<evidence type="ECO:0000256" key="10">
    <source>
        <dbReference type="PIRNR" id="PIRNR006268"/>
    </source>
</evidence>
<proteinExistence type="inferred from homology"/>
<dbReference type="SUPFAM" id="SSF143631">
    <property type="entry name" value="ApbE-like"/>
    <property type="match status" value="1"/>
</dbReference>
<organism evidence="12 13">
    <name type="scientific">Paenibacillus aurantius</name>
    <dbReference type="NCBI Taxonomy" id="2918900"/>
    <lineage>
        <taxon>Bacteria</taxon>
        <taxon>Bacillati</taxon>
        <taxon>Bacillota</taxon>
        <taxon>Bacilli</taxon>
        <taxon>Bacillales</taxon>
        <taxon>Paenibacillaceae</taxon>
        <taxon>Paenibacillus</taxon>
    </lineage>
</organism>
<protein>
    <recommendedName>
        <fullName evidence="2 10">FAD:protein FMN transferase</fullName>
        <ecNumber evidence="1 10">2.7.1.180</ecNumber>
    </recommendedName>
    <alternativeName>
        <fullName evidence="8 10">Flavin transferase</fullName>
    </alternativeName>
</protein>
<dbReference type="KEGG" id="paun:MJA45_07300"/>
<dbReference type="PANTHER" id="PTHR30040">
    <property type="entry name" value="THIAMINE BIOSYNTHESIS LIPOPROTEIN APBE"/>
    <property type="match status" value="1"/>
</dbReference>
<dbReference type="InterPro" id="IPR024932">
    <property type="entry name" value="ApbE"/>
</dbReference>
<keyword evidence="13" id="KW-1185">Reference proteome</keyword>
<keyword evidence="6 10" id="KW-0274">FAD</keyword>
<evidence type="ECO:0000256" key="1">
    <source>
        <dbReference type="ARBA" id="ARBA00011955"/>
    </source>
</evidence>
<gene>
    <name evidence="12" type="ORF">MJA45_07300</name>
</gene>
<feature type="binding site" evidence="11">
    <location>
        <position position="258"/>
    </location>
    <ligand>
        <name>Mg(2+)</name>
        <dbReference type="ChEBI" id="CHEBI:18420"/>
    </ligand>
</feature>
<dbReference type="AlphaFoldDB" id="A0AA96LIP3"/>
<evidence type="ECO:0000256" key="8">
    <source>
        <dbReference type="ARBA" id="ARBA00031306"/>
    </source>
</evidence>
<reference evidence="12 13" key="1">
    <citation type="submission" date="2022-02" db="EMBL/GenBank/DDBJ databases">
        <title>Paenibacillus sp. MBLB1776 Whole Genome Shotgun Sequencing.</title>
        <authorList>
            <person name="Hwang C.Y."/>
            <person name="Cho E.-S."/>
            <person name="Seo M.-J."/>
        </authorList>
    </citation>
    <scope>NUCLEOTIDE SEQUENCE [LARGE SCALE GENOMIC DNA]</scope>
    <source>
        <strain evidence="12 13">MBLB1776</strain>
    </source>
</reference>
<evidence type="ECO:0000256" key="9">
    <source>
        <dbReference type="ARBA" id="ARBA00048540"/>
    </source>
</evidence>
<dbReference type="Pfam" id="PF02424">
    <property type="entry name" value="ApbE"/>
    <property type="match status" value="1"/>
</dbReference>
<evidence type="ECO:0000256" key="3">
    <source>
        <dbReference type="ARBA" id="ARBA00022630"/>
    </source>
</evidence>
<evidence type="ECO:0000256" key="11">
    <source>
        <dbReference type="PIRSR" id="PIRSR006268-2"/>
    </source>
</evidence>
<dbReference type="PANTHER" id="PTHR30040:SF2">
    <property type="entry name" value="FAD:PROTEIN FMN TRANSFERASE"/>
    <property type="match status" value="1"/>
</dbReference>
<accession>A0AA96LIP3</accession>
<dbReference type="GO" id="GO:0016740">
    <property type="term" value="F:transferase activity"/>
    <property type="evidence" value="ECO:0007669"/>
    <property type="project" value="UniProtKB-UniRule"/>
</dbReference>
<sequence length="299" mass="32026">MKTRRTKWYMDTFVDIQAVPGRGVTEEAAAGIERAFGAFRKVEQACSRFSPDSELMTICRLTPAGTPVSVSPLLYEPLQFALELAEWTGGRFDPSLGGRMEGLGFNRHYLTGETMRSAVSGSATYRDIVLNGEDRSVTLLQPLVLDLGAVAKGFAIDLAARELAGLQGFRINAGGDLYAGGVNEQGRPWEIGIRHPFKQESTIWEMTLSDQAVCTSGGYERPSPLQPGTHHLIDPPTGRSPGEWASCSIIAPYAMMADALATAVFVMGREGLGLVEEAEAAAVLVTSDGSIVQAGRGLS</sequence>
<feature type="binding site" evidence="11">
    <location>
        <position position="262"/>
    </location>
    <ligand>
        <name>Mg(2+)</name>
        <dbReference type="ChEBI" id="CHEBI:18420"/>
    </ligand>
</feature>
<dbReference type="PIRSF" id="PIRSF006268">
    <property type="entry name" value="ApbE"/>
    <property type="match status" value="1"/>
</dbReference>
<dbReference type="RefSeq" id="WP_315606609.1">
    <property type="nucleotide sequence ID" value="NZ_CP130318.1"/>
</dbReference>
<dbReference type="EC" id="2.7.1.180" evidence="1 10"/>
<evidence type="ECO:0000313" key="12">
    <source>
        <dbReference type="EMBL" id="WNQ12830.1"/>
    </source>
</evidence>